<feature type="compositionally biased region" description="Basic and acidic residues" evidence="1">
    <location>
        <begin position="424"/>
        <end position="448"/>
    </location>
</feature>
<evidence type="ECO:0000256" key="1">
    <source>
        <dbReference type="SAM" id="MobiDB-lite"/>
    </source>
</evidence>
<feature type="region of interest" description="Disordered" evidence="1">
    <location>
        <begin position="376"/>
        <end position="460"/>
    </location>
</feature>
<dbReference type="OrthoDB" id="192661at2759"/>
<dbReference type="Proteomes" id="UP000291116">
    <property type="component" value="Unassembled WGS sequence"/>
</dbReference>
<reference evidence="2 3" key="1">
    <citation type="submission" date="2019-01" db="EMBL/GenBank/DDBJ databases">
        <authorList>
            <person name="Ferrante I. M."/>
        </authorList>
    </citation>
    <scope>NUCLEOTIDE SEQUENCE [LARGE SCALE GENOMIC DNA]</scope>
    <source>
        <strain evidence="2 3">B856</strain>
    </source>
</reference>
<gene>
    <name evidence="2" type="ORF">PSNMU_V1.4_AUG-EV-PASAV3_0042680</name>
</gene>
<sequence length="524" mass="57373">MISSARHSLRTTAGSLSHRFAARIAGTGPGSSASKRPATAAAHGLWKDVDVNVNVNVNVNVDVDVNVHTTAARGSICIQKRSFSSMQELPPDDPQAQFKPTPPPELNMEMARGIQSANHLILKHGVGKQRLELLAREPESKTPLVVKWQRMMEIYLGAQLHVVAALGYETSEQGIMLYTQQLAQFVGTKCDPSVQEDFRAKGRDTWREMLVVAFGLDREAIEEKYGNELSIVDARNIVHRVATALIEPEILEEVATRVGQLPPQTDPQTEMGLKHSIIQDVVVNNVYLGGETPLTEELGFGTGSKGYALMQYVMAYHESDPLCAQYTSSSMTKIWKAAGLDLGEANPVASKLPMSEQNAAHRHHQATGNRRVLVSYQATEKPSPTSIRTEVIPRDSSRASERTSGLSLPPHTGDGVVSSTSESRTSRDDTTRHDSTLHEKTPHEMTRVKKEKRARIASSAAESGTLEYPVGTLLAVDLYGHGNFFEAVVQSTDELQLKGVVKVQYADKAKTVGTIDLNDTKTHR</sequence>
<evidence type="ECO:0000313" key="3">
    <source>
        <dbReference type="Proteomes" id="UP000291116"/>
    </source>
</evidence>
<dbReference type="EMBL" id="CAACVS010000126">
    <property type="protein sequence ID" value="VEU37449.1"/>
    <property type="molecule type" value="Genomic_DNA"/>
</dbReference>
<protein>
    <submittedName>
        <fullName evidence="2">Uncharacterized protein</fullName>
    </submittedName>
</protein>
<organism evidence="2 3">
    <name type="scientific">Pseudo-nitzschia multistriata</name>
    <dbReference type="NCBI Taxonomy" id="183589"/>
    <lineage>
        <taxon>Eukaryota</taxon>
        <taxon>Sar</taxon>
        <taxon>Stramenopiles</taxon>
        <taxon>Ochrophyta</taxon>
        <taxon>Bacillariophyta</taxon>
        <taxon>Bacillariophyceae</taxon>
        <taxon>Bacillariophycidae</taxon>
        <taxon>Bacillariales</taxon>
        <taxon>Bacillariaceae</taxon>
        <taxon>Pseudo-nitzschia</taxon>
    </lineage>
</organism>
<evidence type="ECO:0000313" key="2">
    <source>
        <dbReference type="EMBL" id="VEU37449.1"/>
    </source>
</evidence>
<name>A0A448Z5Z7_9STRA</name>
<keyword evidence="3" id="KW-1185">Reference proteome</keyword>
<feature type="compositionally biased region" description="Basic and acidic residues" evidence="1">
    <location>
        <begin position="391"/>
        <end position="401"/>
    </location>
</feature>
<proteinExistence type="predicted"/>
<dbReference type="AlphaFoldDB" id="A0A448Z5Z7"/>
<accession>A0A448Z5Z7</accession>
<feature type="compositionally biased region" description="Polar residues" evidence="1">
    <location>
        <begin position="376"/>
        <end position="388"/>
    </location>
</feature>